<dbReference type="AlphaFoldDB" id="A0A2N4USK6"/>
<evidence type="ECO:0000313" key="2">
    <source>
        <dbReference type="Proteomes" id="UP000234420"/>
    </source>
</evidence>
<comment type="caution">
    <text evidence="1">The sequence shown here is derived from an EMBL/GenBank/DDBJ whole genome shotgun (WGS) entry which is preliminary data.</text>
</comment>
<protein>
    <submittedName>
        <fullName evidence="1">Uncharacterized protein</fullName>
    </submittedName>
</protein>
<name>A0A2N4USK6_9GAMM</name>
<evidence type="ECO:0000313" key="1">
    <source>
        <dbReference type="EMBL" id="PLC57991.1"/>
    </source>
</evidence>
<organism evidence="1 2">
    <name type="scientific">Photobacterium carnosum</name>
    <dbReference type="NCBI Taxonomy" id="2023717"/>
    <lineage>
        <taxon>Bacteria</taxon>
        <taxon>Pseudomonadati</taxon>
        <taxon>Pseudomonadota</taxon>
        <taxon>Gammaproteobacteria</taxon>
        <taxon>Vibrionales</taxon>
        <taxon>Vibrionaceae</taxon>
        <taxon>Photobacterium</taxon>
    </lineage>
</organism>
<dbReference type="RefSeq" id="WP_101768728.1">
    <property type="nucleotide sequence ID" value="NZ_BPPU01000001.1"/>
</dbReference>
<dbReference type="EMBL" id="NPIB01000010">
    <property type="protein sequence ID" value="PLC57991.1"/>
    <property type="molecule type" value="Genomic_DNA"/>
</dbReference>
<sequence>MISSYHNIDVPFNYRHTCWFCGEPYFDSHAFMAVPNYDNQTLPIMLPCCQECFTFANAVKVSSLDVLRDKVKQQLHKKYHKHLQIGVNWTKEELESSEMEGKALEGFRFSGWKMFEIAKDRVNYAGWPINIDGLPCYDVTTTFQFEYDGIIYTSLNHAVTQLAALYAIPQPYLEQVIELVGREKMTYALRFCKTTYGYSPAERESSIGSLRALLAEEQANAQVSHRSTKELRKVALADIKQLMLYRTIIAPPAIQWALERGIQTLVELADHEDVFFEYFGKDSELTAFTYFNGLQIYFEKRELDPEWAEKSDPNRDLFTESRV</sequence>
<keyword evidence="2" id="KW-1185">Reference proteome</keyword>
<reference evidence="1 2" key="1">
    <citation type="journal article" date="2018" name="Syst. Appl. Microbiol.">
        <title>Photobacterium carnosum sp. nov., isolated from spoiled modified atmosphere packaged poultry meat.</title>
        <authorList>
            <person name="Hilgarth M."/>
            <person name="Fuertes S."/>
            <person name="Ehrmann M."/>
            <person name="Vogel R.F."/>
        </authorList>
    </citation>
    <scope>NUCLEOTIDE SEQUENCE [LARGE SCALE GENOMIC DNA]</scope>
    <source>
        <strain evidence="1 2">TMW 2.2021</strain>
    </source>
</reference>
<gene>
    <name evidence="1" type="ORF">CIK00_09990</name>
</gene>
<proteinExistence type="predicted"/>
<accession>A0A2N4USK6</accession>
<dbReference type="Proteomes" id="UP000234420">
    <property type="component" value="Unassembled WGS sequence"/>
</dbReference>